<reference evidence="3" key="1">
    <citation type="submission" date="2024-06" db="EMBL/GenBank/DDBJ databases">
        <authorList>
            <person name="Wu L."/>
        </authorList>
    </citation>
    <scope>NUCLEOTIDE SEQUENCE</scope>
    <source>
        <strain evidence="3">W17</strain>
    </source>
</reference>
<dbReference type="RefSeq" id="WP_350402874.1">
    <property type="nucleotide sequence ID" value="NZ_CP158490.1"/>
</dbReference>
<dbReference type="NCBIfam" id="TIGR02913">
    <property type="entry name" value="HAF_rpt"/>
    <property type="match status" value="6"/>
</dbReference>
<feature type="chain" id="PRO_5043313738" evidence="1">
    <location>
        <begin position="25"/>
        <end position="652"/>
    </location>
</feature>
<feature type="signal peptide" evidence="1">
    <location>
        <begin position="1"/>
        <end position="24"/>
    </location>
</feature>
<protein>
    <submittedName>
        <fullName evidence="3">HAF repeat-containing protein</fullName>
    </submittedName>
</protein>
<proteinExistence type="predicted"/>
<evidence type="ECO:0000259" key="2">
    <source>
        <dbReference type="PROSITE" id="PS51208"/>
    </source>
</evidence>
<dbReference type="InterPro" id="IPR005546">
    <property type="entry name" value="Autotransporte_beta"/>
</dbReference>
<dbReference type="PROSITE" id="PS51257">
    <property type="entry name" value="PROKAR_LIPOPROTEIN"/>
    <property type="match status" value="1"/>
</dbReference>
<evidence type="ECO:0000256" key="1">
    <source>
        <dbReference type="SAM" id="SignalP"/>
    </source>
</evidence>
<dbReference type="InterPro" id="IPR036709">
    <property type="entry name" value="Autotransporte_beta_dom_sf"/>
</dbReference>
<feature type="domain" description="Autotransporter" evidence="2">
    <location>
        <begin position="383"/>
        <end position="652"/>
    </location>
</feature>
<name>A0AAU7WKU1_9PSED</name>
<gene>
    <name evidence="3" type="ORF">ABCR88_17485</name>
</gene>
<evidence type="ECO:0000313" key="3">
    <source>
        <dbReference type="EMBL" id="XBY21310.1"/>
    </source>
</evidence>
<dbReference type="Gene3D" id="2.40.128.130">
    <property type="entry name" value="Autotransporter beta-domain"/>
    <property type="match status" value="1"/>
</dbReference>
<dbReference type="SUPFAM" id="SSF103515">
    <property type="entry name" value="Autotransporter"/>
    <property type="match status" value="1"/>
</dbReference>
<dbReference type="EMBL" id="CP158490">
    <property type="protein sequence ID" value="XBY21310.1"/>
    <property type="molecule type" value="Genomic_DNA"/>
</dbReference>
<sequence length="652" mass="67577">MKSPFATAALTLIYGMIYSAQSCADLTIDLSSLGADGSVAYGVSADGHFIVGTAFANGNQYAFKYSDATGMVNLGTLGGVQSYAKAASADGKVVVGFAGVSSNNAHAFKHTDATGMIDLGTLGGLTSQATGVSADGSVVVGDSTTTNGDYRAFKHTDAMGMIDLGTLDAGNSGYSFATAVSADGSIVVGYADIDASTDTQHAFKHTDANGMIDLGTLGGQTSQAFGISADGHVVVGMAQTATGGTQAFKHTDAAGMVGLDSWGSDSFAYGTSSDGSVIVGVAATATGYVHAFRHTDASGMVDLGTLGGETSAATGVSADGNVVVGLSLTGEGAMHAALWKITETGSHLVDLDNTRTAMAKNADRAWGMLDLRSEQLARLMSQECQIDSGSFCIGVGPSYSRNSVARQTSMSLTLGVRPTEHLRLGVTLDQDLDRQLPDNYTKAGSVAPAVALFAAVDETGHGLGWQGRVAAAYVSSKVDITREQLAYTEAGQGRSSLRGKSLSIEGAYGVMLNAMTLTPYLGLSQTQVSRQGYRENSGAVFAASYAKMGRTTTSLNLGVRGAKKLTRQLELSANLELTQDLRNKRDAFQAQMEYLGRYTYQAEKQHDARLGAGTGVSYALNEHSAVHTGVFWAQQPGGNDVTGIQTAFTYQF</sequence>
<organism evidence="3">
    <name type="scientific">Pseudomonas sp. W17</name>
    <dbReference type="NCBI Taxonomy" id="3144407"/>
    <lineage>
        <taxon>Bacteria</taxon>
        <taxon>Pseudomonadati</taxon>
        <taxon>Pseudomonadota</taxon>
        <taxon>Gammaproteobacteria</taxon>
        <taxon>Pseudomonadales</taxon>
        <taxon>Pseudomonadaceae</taxon>
        <taxon>Pseudomonas</taxon>
    </lineage>
</organism>
<dbReference type="SMART" id="SM00869">
    <property type="entry name" value="Autotransporter"/>
    <property type="match status" value="1"/>
</dbReference>
<dbReference type="AlphaFoldDB" id="A0AAU7WKU1"/>
<accession>A0AAU7WKU1</accession>
<dbReference type="InterPro" id="IPR014262">
    <property type="entry name" value="HAF_rpt"/>
</dbReference>
<keyword evidence="1" id="KW-0732">Signal</keyword>
<dbReference type="PROSITE" id="PS51208">
    <property type="entry name" value="AUTOTRANSPORTER"/>
    <property type="match status" value="1"/>
</dbReference>